<name>A0A8E6B8J4_9BACT</name>
<gene>
    <name evidence="4" type="ORF">KIH39_00195</name>
</gene>
<dbReference type="PANTHER" id="PTHR30203:SF24">
    <property type="entry name" value="BLR4935 PROTEIN"/>
    <property type="match status" value="1"/>
</dbReference>
<feature type="compositionally biased region" description="Polar residues" evidence="2">
    <location>
        <begin position="68"/>
        <end position="84"/>
    </location>
</feature>
<dbReference type="InterPro" id="IPR003423">
    <property type="entry name" value="OMP_efflux"/>
</dbReference>
<evidence type="ECO:0000313" key="5">
    <source>
        <dbReference type="Proteomes" id="UP000676194"/>
    </source>
</evidence>
<dbReference type="RefSeq" id="WP_213497267.1">
    <property type="nucleotide sequence ID" value="NZ_CP074694.1"/>
</dbReference>
<evidence type="ECO:0000256" key="2">
    <source>
        <dbReference type="SAM" id="MobiDB-lite"/>
    </source>
</evidence>
<dbReference type="EMBL" id="CP074694">
    <property type="protein sequence ID" value="QVL32375.1"/>
    <property type="molecule type" value="Genomic_DNA"/>
</dbReference>
<dbReference type="SUPFAM" id="SSF56954">
    <property type="entry name" value="Outer membrane efflux proteins (OEP)"/>
    <property type="match status" value="1"/>
</dbReference>
<dbReference type="KEGG" id="tsph:KIH39_00195"/>
<dbReference type="InterPro" id="IPR010131">
    <property type="entry name" value="MdtP/NodT-like"/>
</dbReference>
<evidence type="ECO:0000313" key="4">
    <source>
        <dbReference type="EMBL" id="QVL32375.1"/>
    </source>
</evidence>
<protein>
    <submittedName>
        <fullName evidence="4">TolC family protein</fullName>
    </submittedName>
</protein>
<dbReference type="PANTHER" id="PTHR30203">
    <property type="entry name" value="OUTER MEMBRANE CATION EFFLUX PROTEIN"/>
    <property type="match status" value="1"/>
</dbReference>
<dbReference type="GO" id="GO:0015562">
    <property type="term" value="F:efflux transmembrane transporter activity"/>
    <property type="evidence" value="ECO:0007669"/>
    <property type="project" value="InterPro"/>
</dbReference>
<organism evidence="4 5">
    <name type="scientific">Telmatocola sphagniphila</name>
    <dbReference type="NCBI Taxonomy" id="1123043"/>
    <lineage>
        <taxon>Bacteria</taxon>
        <taxon>Pseudomonadati</taxon>
        <taxon>Planctomycetota</taxon>
        <taxon>Planctomycetia</taxon>
        <taxon>Gemmatales</taxon>
        <taxon>Gemmataceae</taxon>
    </lineage>
</organism>
<comment type="similarity">
    <text evidence="1">Belongs to the outer membrane factor (OMF) (TC 1.B.17) family.</text>
</comment>
<evidence type="ECO:0000256" key="3">
    <source>
        <dbReference type="SAM" id="SignalP"/>
    </source>
</evidence>
<dbReference type="Proteomes" id="UP000676194">
    <property type="component" value="Chromosome"/>
</dbReference>
<feature type="signal peptide" evidence="3">
    <location>
        <begin position="1"/>
        <end position="20"/>
    </location>
</feature>
<dbReference type="Pfam" id="PF02321">
    <property type="entry name" value="OEP"/>
    <property type="match status" value="1"/>
</dbReference>
<reference evidence="4" key="1">
    <citation type="submission" date="2021-05" db="EMBL/GenBank/DDBJ databases">
        <title>Complete genome sequence of the cellulolytic planctomycete Telmatocola sphagniphila SP2T and characterization of the first cellulase from planctomycetes.</title>
        <authorList>
            <person name="Rakitin A.L."/>
            <person name="Beletsky A.V."/>
            <person name="Naumoff D.G."/>
            <person name="Kulichevskaya I.S."/>
            <person name="Mardanov A.V."/>
            <person name="Ravin N.V."/>
            <person name="Dedysh S.N."/>
        </authorList>
    </citation>
    <scope>NUCLEOTIDE SEQUENCE</scope>
    <source>
        <strain evidence="4">SP2T</strain>
    </source>
</reference>
<accession>A0A8E6B8J4</accession>
<feature type="region of interest" description="Disordered" evidence="2">
    <location>
        <begin position="622"/>
        <end position="641"/>
    </location>
</feature>
<sequence>MPARWILLLCCMLYSSGCQAPRMDSVDQSLSIYASKPFDVAPTPVADPTPNKLPAVPDVPATPKVSLISQSSDPTISGIQQASYTPNTTQTSQPSQTLRKFELHIPDSIPGAEAPLVKLPADKAERDKAVMNLFPELKALPEEPQPVPGPNGKPYTLSDLQQLAAANNPVLRQVASDVEAAKGNYQQASAYPNPTVGYEATPNGNLTSPGAQGVYVDQVIKTGGKLKLQAAAAQMDLKNAELAYKRARSDLATQVRTAYYAYLVAQETVRINRTLAKFTDEIFRLQAELLAAGQAASHEPAALRAQAFTIRLAYKQSIVNYAYAWKQLVATIGLPQLPLSTVEGRIDRAIPYYDYDKIKAIVLKQHTDVLVARNTREKSLFQLKSAQVTPVPDVEVRADLLHDFTLAPFNTFHTFSVSVPLPVWDLNKGNIRAATAGVVRASEEPHRVEVNLINGLASAYAAYQTNLDAVEYYRRDILPDQVRYYRGVFERRKIDPNASFGDIVNAQQNLTSTVTAYLGVLGQLWTSVVNVADYLQTDDLYQLGTSKDLPELPNFSSEPWSCPHPQPVPTASSTPCASCSTPLSATNTRTAVTASQPLVPIVSSTPPLAGTVTPAPVSVSPALPSARMDNSVSPSVAVPRQ</sequence>
<keyword evidence="3" id="KW-0732">Signal</keyword>
<proteinExistence type="inferred from homology"/>
<evidence type="ECO:0000256" key="1">
    <source>
        <dbReference type="ARBA" id="ARBA00007613"/>
    </source>
</evidence>
<feature type="compositionally biased region" description="Low complexity" evidence="2">
    <location>
        <begin position="85"/>
        <end position="94"/>
    </location>
</feature>
<keyword evidence="5" id="KW-1185">Reference proteome</keyword>
<dbReference type="AlphaFoldDB" id="A0A8E6B8J4"/>
<feature type="chain" id="PRO_5034498224" evidence="3">
    <location>
        <begin position="21"/>
        <end position="641"/>
    </location>
</feature>
<feature type="region of interest" description="Disordered" evidence="2">
    <location>
        <begin position="68"/>
        <end position="94"/>
    </location>
</feature>
<dbReference type="Gene3D" id="1.20.1600.10">
    <property type="entry name" value="Outer membrane efflux proteins (OEP)"/>
    <property type="match status" value="1"/>
</dbReference>